<dbReference type="eggNOG" id="COG1597">
    <property type="taxonomic scope" value="Bacteria"/>
</dbReference>
<name>A0A095Y2R3_9CORY</name>
<evidence type="ECO:0000313" key="3">
    <source>
        <dbReference type="Proteomes" id="UP000029548"/>
    </source>
</evidence>
<sequence length="280" mass="29975">MRILVLRCGIGDMPLLPGRRDLAFLDDVAKQVLPHDDNPTPDEIAKGKEVPHLGAPRSAPQRPSEPVRVIVVGPDASLAAVVTHLMRRNLLWFEVAHVPTAPSPAARNWGLVGDSDSVGSGEFGLSMADAETRPVRPVPLIRDDTGQAIVGFALLTEPGIEGTSSRGGLRGEVWVDSGELFSGVSHGVQVRALPDAPGLVAAELPPPPGQRRGLFRTKLSDDDGLADTAGNPRTLHEPLTGRAVQAGGPGFRYVRDGVETKKPREKTTIYRHLLDLQLVR</sequence>
<evidence type="ECO:0000256" key="1">
    <source>
        <dbReference type="SAM" id="MobiDB-lite"/>
    </source>
</evidence>
<protein>
    <recommendedName>
        <fullName evidence="4">DAGKc domain-containing protein</fullName>
    </recommendedName>
</protein>
<gene>
    <name evidence="2" type="ORF">HMPREF1650_07405</name>
</gene>
<feature type="region of interest" description="Disordered" evidence="1">
    <location>
        <begin position="33"/>
        <end position="64"/>
    </location>
</feature>
<dbReference type="Proteomes" id="UP000029548">
    <property type="component" value="Unassembled WGS sequence"/>
</dbReference>
<feature type="compositionally biased region" description="Basic and acidic residues" evidence="1">
    <location>
        <begin position="33"/>
        <end position="51"/>
    </location>
</feature>
<reference evidence="2 3" key="1">
    <citation type="submission" date="2014-07" db="EMBL/GenBank/DDBJ databases">
        <authorList>
            <person name="McCorrison J."/>
            <person name="Sanka R."/>
            <person name="Torralba M."/>
            <person name="Gillis M."/>
            <person name="Haft D.H."/>
            <person name="Methe B."/>
            <person name="Sutton G."/>
            <person name="Nelson K.E."/>
        </authorList>
    </citation>
    <scope>NUCLEOTIDE SEQUENCE [LARGE SCALE GENOMIC DNA]</scope>
    <source>
        <strain evidence="2 3">DNF00450</strain>
    </source>
</reference>
<accession>A0A095Y2R3</accession>
<organism evidence="2 3">
    <name type="scientific">Corynebacterium freneyi DNF00450</name>
    <dbReference type="NCBI Taxonomy" id="1287475"/>
    <lineage>
        <taxon>Bacteria</taxon>
        <taxon>Bacillati</taxon>
        <taxon>Actinomycetota</taxon>
        <taxon>Actinomycetes</taxon>
        <taxon>Mycobacteriales</taxon>
        <taxon>Corynebacteriaceae</taxon>
        <taxon>Corynebacterium</taxon>
    </lineage>
</organism>
<comment type="caution">
    <text evidence="2">The sequence shown here is derived from an EMBL/GenBank/DDBJ whole genome shotgun (WGS) entry which is preliminary data.</text>
</comment>
<dbReference type="AlphaFoldDB" id="A0A095Y2R3"/>
<evidence type="ECO:0008006" key="4">
    <source>
        <dbReference type="Google" id="ProtNLM"/>
    </source>
</evidence>
<evidence type="ECO:0000313" key="2">
    <source>
        <dbReference type="EMBL" id="KGF16553.1"/>
    </source>
</evidence>
<dbReference type="EMBL" id="JRNE01000053">
    <property type="protein sequence ID" value="KGF16553.1"/>
    <property type="molecule type" value="Genomic_DNA"/>
</dbReference>
<proteinExistence type="predicted"/>